<evidence type="ECO:0000256" key="5">
    <source>
        <dbReference type="ARBA" id="ARBA00022692"/>
    </source>
</evidence>
<keyword evidence="16" id="KW-1185">Reference proteome</keyword>
<evidence type="ECO:0000256" key="10">
    <source>
        <dbReference type="ARBA" id="ARBA00023136"/>
    </source>
</evidence>
<dbReference type="Pfam" id="PF00175">
    <property type="entry name" value="NAD_binding_1"/>
    <property type="match status" value="1"/>
</dbReference>
<evidence type="ECO:0000256" key="3">
    <source>
        <dbReference type="ARBA" id="ARBA00006105"/>
    </source>
</evidence>
<keyword evidence="7 13" id="KW-1133">Transmembrane helix</keyword>
<keyword evidence="5 13" id="KW-0812">Transmembrane</keyword>
<organism evidence="15 16">
    <name type="scientific">Zygotorulaspora mrakii</name>
    <name type="common">Zygosaccharomyces mrakii</name>
    <dbReference type="NCBI Taxonomy" id="42260"/>
    <lineage>
        <taxon>Eukaryota</taxon>
        <taxon>Fungi</taxon>
        <taxon>Dikarya</taxon>
        <taxon>Ascomycota</taxon>
        <taxon>Saccharomycotina</taxon>
        <taxon>Saccharomycetes</taxon>
        <taxon>Saccharomycetales</taxon>
        <taxon>Saccharomycetaceae</taxon>
        <taxon>Zygotorulaspora</taxon>
    </lineage>
</organism>
<feature type="binding site" evidence="11">
    <location>
        <position position="123"/>
    </location>
    <ligand>
        <name>FAD</name>
        <dbReference type="ChEBI" id="CHEBI:57692"/>
    </ligand>
</feature>
<dbReference type="Gene3D" id="2.40.30.10">
    <property type="entry name" value="Translation factors"/>
    <property type="match status" value="1"/>
</dbReference>
<dbReference type="InterPro" id="IPR001433">
    <property type="entry name" value="OxRdtase_FAD/NAD-bd"/>
</dbReference>
<evidence type="ECO:0000256" key="2">
    <source>
        <dbReference type="ARBA" id="ARBA00004370"/>
    </source>
</evidence>
<feature type="binding site" evidence="11">
    <location>
        <position position="142"/>
    </location>
    <ligand>
        <name>FAD</name>
        <dbReference type="ChEBI" id="CHEBI:57692"/>
    </ligand>
</feature>
<keyword evidence="8 12" id="KW-0560">Oxidoreductase</keyword>
<accession>A0A7H9B159</accession>
<dbReference type="GO" id="GO:0016020">
    <property type="term" value="C:membrane"/>
    <property type="evidence" value="ECO:0007669"/>
    <property type="project" value="UniProtKB-SubCell"/>
</dbReference>
<dbReference type="AlphaFoldDB" id="A0A7H9B159"/>
<dbReference type="PANTHER" id="PTHR19370">
    <property type="entry name" value="NADH-CYTOCHROME B5 REDUCTASE"/>
    <property type="match status" value="1"/>
</dbReference>
<dbReference type="PROSITE" id="PS51384">
    <property type="entry name" value="FAD_FR"/>
    <property type="match status" value="1"/>
</dbReference>
<feature type="binding site" evidence="11">
    <location>
        <position position="125"/>
    </location>
    <ligand>
        <name>FAD</name>
        <dbReference type="ChEBI" id="CHEBI:57692"/>
    </ligand>
</feature>
<reference evidence="15 16" key="1">
    <citation type="submission" date="2020-07" db="EMBL/GenBank/DDBJ databases">
        <title>The yeast mating-type switching endonuclease HO is a domesticated member of an unorthodox homing genetic element family.</title>
        <authorList>
            <person name="Coughlan A.Y."/>
            <person name="Lombardi L."/>
            <person name="Braun-Galleani S."/>
            <person name="Martos A.R."/>
            <person name="Galeote V."/>
            <person name="Bigey F."/>
            <person name="Dequin S."/>
            <person name="Byrne K.P."/>
            <person name="Wolfe K.H."/>
        </authorList>
    </citation>
    <scope>NUCLEOTIDE SEQUENCE [LARGE SCALE GENOMIC DNA]</scope>
    <source>
        <strain evidence="15 16">NRRL Y-6702</strain>
    </source>
</reference>
<comment type="cofactor">
    <cofactor evidence="1 11 12">
        <name>FAD</name>
        <dbReference type="ChEBI" id="CHEBI:57692"/>
    </cofactor>
</comment>
<dbReference type="RefSeq" id="XP_037143955.1">
    <property type="nucleotide sequence ID" value="XM_037288060.1"/>
</dbReference>
<dbReference type="InterPro" id="IPR001709">
    <property type="entry name" value="Flavoprot_Pyr_Nucl_cyt_Rdtase"/>
</dbReference>
<comment type="similarity">
    <text evidence="3 12">Belongs to the flavoprotein pyridine nucleotide cytochrome reductase family.</text>
</comment>
<dbReference type="GO" id="GO:0090524">
    <property type="term" value="F:cytochrome-b5 reductase activity, acting on NADH"/>
    <property type="evidence" value="ECO:0007669"/>
    <property type="project" value="UniProtKB-EC"/>
</dbReference>
<comment type="subcellular location">
    <subcellularLocation>
        <location evidence="2">Membrane</location>
    </subcellularLocation>
</comment>
<name>A0A7H9B159_ZYGMR</name>
<feature type="binding site" evidence="11">
    <location>
        <position position="149"/>
    </location>
    <ligand>
        <name>FAD</name>
        <dbReference type="ChEBI" id="CHEBI:57692"/>
    </ligand>
</feature>
<protein>
    <recommendedName>
        <fullName evidence="12">NADH-cytochrome b5 reductase</fullName>
        <ecNumber evidence="12">1.6.2.2</ecNumber>
    </recommendedName>
</protein>
<dbReference type="SUPFAM" id="SSF63380">
    <property type="entry name" value="Riboflavin synthase domain-like"/>
    <property type="match status" value="1"/>
</dbReference>
<dbReference type="PANTHER" id="PTHR19370:SF143">
    <property type="entry name" value="PLASMA MEMBRANE-ASSOCIATED COENZYME Q6 REDUCTASE PGA3"/>
    <property type="match status" value="1"/>
</dbReference>
<evidence type="ECO:0000256" key="4">
    <source>
        <dbReference type="ARBA" id="ARBA00022630"/>
    </source>
</evidence>
<dbReference type="Proteomes" id="UP000509704">
    <property type="component" value="Chromosome 3"/>
</dbReference>
<sequence>MEDLAELEQPNILDEPLHGIYIPSCLFLAGIAITTYLSGALQILLALPIFFAFVGYRAYAAYQRKISIRSDKWSSLELVDQTVVSKNTAIYRFNLKTSFETLDFDPGRHLMVKVPIDGGHEIRYYSPISPNFAKGYFDIMIKSYPEGQVSKYFASLKPGQLVDFKGPVGNFNYTTNSSKSLAIVAGGTGITPILQILNEIITTPEDVTKISLIYANDTENDILLKEELDEMAEKYPYFDVHYVLRTPPDNWSSSIGLITQDLMEGFLPDSSDDNRLLICGPEGMNSSVLAYAKNLGWKVTGEASKGDDQVFVF</sequence>
<evidence type="ECO:0000256" key="1">
    <source>
        <dbReference type="ARBA" id="ARBA00001974"/>
    </source>
</evidence>
<dbReference type="PRINTS" id="PR00406">
    <property type="entry name" value="CYTB5RDTASE"/>
</dbReference>
<dbReference type="KEGG" id="zmk:HG535_0C05810"/>
<dbReference type="GeneID" id="59235925"/>
<dbReference type="FunFam" id="2.40.30.10:FF:000069">
    <property type="entry name" value="NADH-cytochrome b5 reductase"/>
    <property type="match status" value="1"/>
</dbReference>
<dbReference type="EMBL" id="CP058606">
    <property type="protein sequence ID" value="QLG72227.1"/>
    <property type="molecule type" value="Genomic_DNA"/>
</dbReference>
<dbReference type="Gene3D" id="3.40.50.80">
    <property type="entry name" value="Nucleotide-binding domain of ferredoxin-NADP reductase (FNR) module"/>
    <property type="match status" value="1"/>
</dbReference>
<dbReference type="EC" id="1.6.2.2" evidence="12"/>
<evidence type="ECO:0000313" key="15">
    <source>
        <dbReference type="EMBL" id="QLG72227.1"/>
    </source>
</evidence>
<evidence type="ECO:0000256" key="13">
    <source>
        <dbReference type="SAM" id="Phobius"/>
    </source>
</evidence>
<evidence type="ECO:0000313" key="16">
    <source>
        <dbReference type="Proteomes" id="UP000509704"/>
    </source>
</evidence>
<dbReference type="InterPro" id="IPR001834">
    <property type="entry name" value="CBR-like"/>
</dbReference>
<keyword evidence="9 12" id="KW-0520">NAD</keyword>
<dbReference type="OrthoDB" id="432685at2759"/>
<dbReference type="InterPro" id="IPR017927">
    <property type="entry name" value="FAD-bd_FR_type"/>
</dbReference>
<evidence type="ECO:0000256" key="6">
    <source>
        <dbReference type="ARBA" id="ARBA00022827"/>
    </source>
</evidence>
<dbReference type="InterPro" id="IPR039261">
    <property type="entry name" value="FNR_nucleotide-bd"/>
</dbReference>
<feature type="domain" description="FAD-binding FR-type" evidence="14">
    <location>
        <begin position="71"/>
        <end position="174"/>
    </location>
</feature>
<keyword evidence="4 11" id="KW-0285">Flavoprotein</keyword>
<evidence type="ECO:0000256" key="8">
    <source>
        <dbReference type="ARBA" id="ARBA00023002"/>
    </source>
</evidence>
<keyword evidence="6 11" id="KW-0274">FAD</keyword>
<feature type="binding site" evidence="11">
    <location>
        <position position="150"/>
    </location>
    <ligand>
        <name>FAD</name>
        <dbReference type="ChEBI" id="CHEBI:57692"/>
    </ligand>
</feature>
<dbReference type="SUPFAM" id="SSF52343">
    <property type="entry name" value="Ferredoxin reductase-like, C-terminal NADP-linked domain"/>
    <property type="match status" value="1"/>
</dbReference>
<comment type="catalytic activity">
    <reaction evidence="12">
        <text>2 Fe(III)-[cytochrome b5] + NADH = 2 Fe(II)-[cytochrome b5] + NAD(+) + H(+)</text>
        <dbReference type="Rhea" id="RHEA:46680"/>
        <dbReference type="Rhea" id="RHEA-COMP:10438"/>
        <dbReference type="Rhea" id="RHEA-COMP:10439"/>
        <dbReference type="ChEBI" id="CHEBI:15378"/>
        <dbReference type="ChEBI" id="CHEBI:29033"/>
        <dbReference type="ChEBI" id="CHEBI:29034"/>
        <dbReference type="ChEBI" id="CHEBI:57540"/>
        <dbReference type="ChEBI" id="CHEBI:57945"/>
        <dbReference type="EC" id="1.6.2.2"/>
    </reaction>
</comment>
<evidence type="ECO:0000256" key="9">
    <source>
        <dbReference type="ARBA" id="ARBA00023027"/>
    </source>
</evidence>
<keyword evidence="10 13" id="KW-0472">Membrane</keyword>
<evidence type="ECO:0000256" key="11">
    <source>
        <dbReference type="PIRSR" id="PIRSR601834-1"/>
    </source>
</evidence>
<dbReference type="GO" id="GO:0006696">
    <property type="term" value="P:ergosterol biosynthetic process"/>
    <property type="evidence" value="ECO:0007669"/>
    <property type="project" value="TreeGrafter"/>
</dbReference>
<dbReference type="InterPro" id="IPR008333">
    <property type="entry name" value="Cbr1-like_FAD-bd_dom"/>
</dbReference>
<evidence type="ECO:0000256" key="12">
    <source>
        <dbReference type="RuleBase" id="RU361226"/>
    </source>
</evidence>
<feature type="transmembrane region" description="Helical" evidence="13">
    <location>
        <begin position="20"/>
        <end position="37"/>
    </location>
</feature>
<proteinExistence type="inferred from homology"/>
<evidence type="ECO:0000256" key="7">
    <source>
        <dbReference type="ARBA" id="ARBA00022989"/>
    </source>
</evidence>
<evidence type="ECO:0000259" key="14">
    <source>
        <dbReference type="PROSITE" id="PS51384"/>
    </source>
</evidence>
<dbReference type="CDD" id="cd06183">
    <property type="entry name" value="cyt_b5_reduct_like"/>
    <property type="match status" value="1"/>
</dbReference>
<gene>
    <name evidence="15" type="ORF">HG535_0C05810</name>
</gene>
<dbReference type="PRINTS" id="PR00371">
    <property type="entry name" value="FPNCR"/>
</dbReference>
<dbReference type="InterPro" id="IPR017938">
    <property type="entry name" value="Riboflavin_synthase-like_b-brl"/>
</dbReference>
<feature type="binding site" evidence="11">
    <location>
        <position position="191"/>
    </location>
    <ligand>
        <name>FAD</name>
        <dbReference type="ChEBI" id="CHEBI:57692"/>
    </ligand>
</feature>
<dbReference type="FunFam" id="3.40.50.80:FF:000009">
    <property type="entry name" value="NADH-cytochrome b5 reductase"/>
    <property type="match status" value="1"/>
</dbReference>
<dbReference type="Pfam" id="PF00970">
    <property type="entry name" value="FAD_binding_6"/>
    <property type="match status" value="1"/>
</dbReference>